<comment type="caution">
    <text evidence="2">The sequence shown here is derived from an EMBL/GenBank/DDBJ whole genome shotgun (WGS) entry which is preliminary data.</text>
</comment>
<feature type="domain" description="Xylose isomerase-like TIM barrel" evidence="1">
    <location>
        <begin position="23"/>
        <end position="304"/>
    </location>
</feature>
<dbReference type="InterPro" id="IPR036237">
    <property type="entry name" value="Xyl_isomerase-like_sf"/>
</dbReference>
<dbReference type="STRING" id="109264.A0A1F8AD72"/>
<dbReference type="InterPro" id="IPR013022">
    <property type="entry name" value="Xyl_isomerase-like_TIM-brl"/>
</dbReference>
<sequence length="347" mass="38897">MYGKAILSMSVGRASAHSMESKLDAIADAGFEAIELFFEDLEFLAKSYPGGFTYENQVKAAHAIRKLCDDRGIQILSLQPFIFYEGLLDRAAHETHIAKLKVWFELLKILGADLIQIPTNFLPSGITGDRDIIVQDLVEVADLGLQQEPAVRFVYEGMAWGTFIDTWEEVWDIVQRVDRPNFGILLDTFQIPAREWADPSAADGRLEGGEERLNASLDRLVATVDLSKVFYIQIGDAELPSTPVTEEHEWHLPGQPARMSWARNARTFNDDADIPGYLPITQCVDAFINRLGFKGWVSCEVFSRFLAEPDPSVPQRFAKRASDGWHKLFDNDVMVEVKTNKGGSVSI</sequence>
<evidence type="ECO:0000313" key="2">
    <source>
        <dbReference type="EMBL" id="OGM49673.1"/>
    </source>
</evidence>
<dbReference type="EMBL" id="LYCR01000007">
    <property type="protein sequence ID" value="OGM49673.1"/>
    <property type="molecule type" value="Genomic_DNA"/>
</dbReference>
<dbReference type="PANTHER" id="PTHR12110:SF21">
    <property type="entry name" value="XYLOSE ISOMERASE-LIKE TIM BARREL DOMAIN-CONTAINING PROTEIN"/>
    <property type="match status" value="1"/>
</dbReference>
<dbReference type="Gene3D" id="3.20.20.150">
    <property type="entry name" value="Divalent-metal-dependent TIM barrel enzymes"/>
    <property type="match status" value="1"/>
</dbReference>
<gene>
    <name evidence="2" type="ORF">ABOM_001911</name>
</gene>
<evidence type="ECO:0000313" key="3">
    <source>
        <dbReference type="Proteomes" id="UP000179179"/>
    </source>
</evidence>
<dbReference type="InterPro" id="IPR050312">
    <property type="entry name" value="IolE/XylAMocC-like"/>
</dbReference>
<dbReference type="OrthoDB" id="5360893at2759"/>
<dbReference type="AlphaFoldDB" id="A0A1F8AD72"/>
<reference evidence="2 3" key="1">
    <citation type="journal article" date="2016" name="Genome Biol. Evol.">
        <title>Draft genome sequence of an aflatoxigenic Aspergillus species, A. bombycis.</title>
        <authorList>
            <person name="Moore G.G."/>
            <person name="Mack B.M."/>
            <person name="Beltz S.B."/>
            <person name="Gilbert M.K."/>
        </authorList>
    </citation>
    <scope>NUCLEOTIDE SEQUENCE [LARGE SCALE GENOMIC DNA]</scope>
    <source>
        <strain evidence="3">NRRL 26010</strain>
    </source>
</reference>
<dbReference type="RefSeq" id="XP_022393390.1">
    <property type="nucleotide sequence ID" value="XM_022529041.1"/>
</dbReference>
<evidence type="ECO:0000259" key="1">
    <source>
        <dbReference type="Pfam" id="PF01261"/>
    </source>
</evidence>
<dbReference type="Pfam" id="PF01261">
    <property type="entry name" value="AP_endonuc_2"/>
    <property type="match status" value="1"/>
</dbReference>
<name>A0A1F8AD72_9EURO</name>
<dbReference type="PANTHER" id="PTHR12110">
    <property type="entry name" value="HYDROXYPYRUVATE ISOMERASE"/>
    <property type="match status" value="1"/>
</dbReference>
<dbReference type="GeneID" id="34445301"/>
<dbReference type="Proteomes" id="UP000179179">
    <property type="component" value="Unassembled WGS sequence"/>
</dbReference>
<accession>A0A1F8AD72</accession>
<proteinExistence type="predicted"/>
<dbReference type="SUPFAM" id="SSF51658">
    <property type="entry name" value="Xylose isomerase-like"/>
    <property type="match status" value="1"/>
</dbReference>
<keyword evidence="3" id="KW-1185">Reference proteome</keyword>
<protein>
    <recommendedName>
        <fullName evidence="1">Xylose isomerase-like TIM barrel domain-containing protein</fullName>
    </recommendedName>
</protein>
<organism evidence="2 3">
    <name type="scientific">Aspergillus bombycis</name>
    <dbReference type="NCBI Taxonomy" id="109264"/>
    <lineage>
        <taxon>Eukaryota</taxon>
        <taxon>Fungi</taxon>
        <taxon>Dikarya</taxon>
        <taxon>Ascomycota</taxon>
        <taxon>Pezizomycotina</taxon>
        <taxon>Eurotiomycetes</taxon>
        <taxon>Eurotiomycetidae</taxon>
        <taxon>Eurotiales</taxon>
        <taxon>Aspergillaceae</taxon>
        <taxon>Aspergillus</taxon>
    </lineage>
</organism>